<protein>
    <submittedName>
        <fullName evidence="2">Cell surface protein</fullName>
    </submittedName>
</protein>
<dbReference type="AlphaFoldDB" id="A0A154IP12"/>
<feature type="signal peptide" evidence="1">
    <location>
        <begin position="1"/>
        <end position="27"/>
    </location>
</feature>
<name>A0A154IP12_RHILE</name>
<sequence>MRQKMAGRLPQTILGLFVSLASIDAAAAAPIHPTVPPITVPSGLWQQVAQNKAPSLNGYRGYSSPRPGYIKSSNGYWYPSRAFASDEYTGSIGRPQRLNNACNYGFTPTNGSSKCNY</sequence>
<reference evidence="2" key="1">
    <citation type="submission" date="2016-03" db="EMBL/GenBank/DDBJ databases">
        <title>Microsymbionts genomes from the relict species Vavilovia formosa.</title>
        <authorList>
            <person name="Chirak E."/>
            <person name="Kimeklis A."/>
            <person name="Kopat V."/>
            <person name="Andronov E."/>
        </authorList>
    </citation>
    <scope>NUCLEOTIDE SEQUENCE [LARGE SCALE GENOMIC DNA]</scope>
    <source>
        <strain evidence="2">Vaf12</strain>
    </source>
</reference>
<comment type="caution">
    <text evidence="2">The sequence shown here is derived from an EMBL/GenBank/DDBJ whole genome shotgun (WGS) entry which is preliminary data.</text>
</comment>
<dbReference type="EMBL" id="LVYU01000079">
    <property type="protein sequence ID" value="KZB01700.1"/>
    <property type="molecule type" value="Genomic_DNA"/>
</dbReference>
<keyword evidence="1" id="KW-0732">Signal</keyword>
<evidence type="ECO:0000313" key="2">
    <source>
        <dbReference type="EMBL" id="KZB01700.1"/>
    </source>
</evidence>
<organism evidence="2">
    <name type="scientific">Rhizobium leguminosarum</name>
    <dbReference type="NCBI Taxonomy" id="384"/>
    <lineage>
        <taxon>Bacteria</taxon>
        <taxon>Pseudomonadati</taxon>
        <taxon>Pseudomonadota</taxon>
        <taxon>Alphaproteobacteria</taxon>
        <taxon>Hyphomicrobiales</taxon>
        <taxon>Rhizobiaceae</taxon>
        <taxon>Rhizobium/Agrobacterium group</taxon>
        <taxon>Rhizobium</taxon>
    </lineage>
</organism>
<gene>
    <name evidence="2" type="ORF">A4A59_02155</name>
</gene>
<dbReference type="RefSeq" id="WP_062941340.1">
    <property type="nucleotide sequence ID" value="NZ_CP171844.1"/>
</dbReference>
<feature type="chain" id="PRO_5007596182" evidence="1">
    <location>
        <begin position="28"/>
        <end position="117"/>
    </location>
</feature>
<proteinExistence type="predicted"/>
<evidence type="ECO:0000256" key="1">
    <source>
        <dbReference type="SAM" id="SignalP"/>
    </source>
</evidence>
<accession>A0A154IP12</accession>